<protein>
    <submittedName>
        <fullName evidence="1">Uncharacterized protein</fullName>
    </submittedName>
</protein>
<dbReference type="KEGG" id="proe:H9L23_15085"/>
<accession>A0A7G9QAU3</accession>
<dbReference type="RefSeq" id="WP_187591191.1">
    <property type="nucleotide sequence ID" value="NZ_CP060723.1"/>
</dbReference>
<name>A0A7G9QAU3_9SPHI</name>
<evidence type="ECO:0000313" key="1">
    <source>
        <dbReference type="EMBL" id="QNN40468.1"/>
    </source>
</evidence>
<dbReference type="AlphaFoldDB" id="A0A7G9QAU3"/>
<proteinExistence type="predicted"/>
<dbReference type="EMBL" id="CP060723">
    <property type="protein sequence ID" value="QNN40468.1"/>
    <property type="molecule type" value="Genomic_DNA"/>
</dbReference>
<gene>
    <name evidence="1" type="ORF">H9L23_15085</name>
</gene>
<evidence type="ECO:0000313" key="2">
    <source>
        <dbReference type="Proteomes" id="UP000515806"/>
    </source>
</evidence>
<dbReference type="Proteomes" id="UP000515806">
    <property type="component" value="Chromosome"/>
</dbReference>
<sequence>MSGIDIYKHKLLGFIECPSTNSFVDSNEGTRRIGVYQLLENIPPDEKYFDGRIGDILLGAGNGEAPAFRISNPIAFQFFTLNEAEFYDLEFDNLTDIFKAFWSPTKSYILCEGFLKLGWTVETDIEMWLAENVCKLLISTVDDYSIYRTEQLDLSTNLSFFDVTN</sequence>
<organism evidence="1 2">
    <name type="scientific">Pedobacter roseus</name>
    <dbReference type="NCBI Taxonomy" id="336820"/>
    <lineage>
        <taxon>Bacteria</taxon>
        <taxon>Pseudomonadati</taxon>
        <taxon>Bacteroidota</taxon>
        <taxon>Sphingobacteriia</taxon>
        <taxon>Sphingobacteriales</taxon>
        <taxon>Sphingobacteriaceae</taxon>
        <taxon>Pedobacter</taxon>
    </lineage>
</organism>
<keyword evidence="2" id="KW-1185">Reference proteome</keyword>
<reference evidence="1 2" key="1">
    <citation type="submission" date="2020-08" db="EMBL/GenBank/DDBJ databases">
        <title>Genome sequence of Pedobacter roseus KACC 11594T.</title>
        <authorList>
            <person name="Hyun D.-W."/>
            <person name="Bae J.-W."/>
        </authorList>
    </citation>
    <scope>NUCLEOTIDE SEQUENCE [LARGE SCALE GENOMIC DNA]</scope>
    <source>
        <strain evidence="1 2">KACC 11594</strain>
    </source>
</reference>